<organism evidence="2 3">
    <name type="scientific">Cercophora scortea</name>
    <dbReference type="NCBI Taxonomy" id="314031"/>
    <lineage>
        <taxon>Eukaryota</taxon>
        <taxon>Fungi</taxon>
        <taxon>Dikarya</taxon>
        <taxon>Ascomycota</taxon>
        <taxon>Pezizomycotina</taxon>
        <taxon>Sordariomycetes</taxon>
        <taxon>Sordariomycetidae</taxon>
        <taxon>Sordariales</taxon>
        <taxon>Lasiosphaeriaceae</taxon>
        <taxon>Cercophora</taxon>
    </lineage>
</organism>
<dbReference type="Proteomes" id="UP001286456">
    <property type="component" value="Unassembled WGS sequence"/>
</dbReference>
<comment type="caution">
    <text evidence="2">The sequence shown here is derived from an EMBL/GenBank/DDBJ whole genome shotgun (WGS) entry which is preliminary data.</text>
</comment>
<keyword evidence="1" id="KW-0472">Membrane</keyword>
<feature type="transmembrane region" description="Helical" evidence="1">
    <location>
        <begin position="52"/>
        <end position="75"/>
    </location>
</feature>
<keyword evidence="1" id="KW-1133">Transmembrane helix</keyword>
<gene>
    <name evidence="2" type="ORF">B0T19DRAFT_126986</name>
</gene>
<keyword evidence="3" id="KW-1185">Reference proteome</keyword>
<dbReference type="EMBL" id="JAUEPO010000002">
    <property type="protein sequence ID" value="KAK3333472.1"/>
    <property type="molecule type" value="Genomic_DNA"/>
</dbReference>
<name>A0AAE0IY67_9PEZI</name>
<sequence length="116" mass="13244">MDSCLYLLGGLAGWLGRVGHMSSFLFQFIFYIEQWAGFITSGRGRDVWSFCWLVHIFAWMNGLLFSFFLVMATYLVSFHEVLVTFMIDYILLVVPALDLQTPMCPKRGLVICLDAG</sequence>
<feature type="transmembrane region" description="Helical" evidence="1">
    <location>
        <begin position="81"/>
        <end position="99"/>
    </location>
</feature>
<evidence type="ECO:0000256" key="1">
    <source>
        <dbReference type="SAM" id="Phobius"/>
    </source>
</evidence>
<keyword evidence="1" id="KW-0812">Transmembrane</keyword>
<feature type="transmembrane region" description="Helical" evidence="1">
    <location>
        <begin position="6"/>
        <end position="32"/>
    </location>
</feature>
<accession>A0AAE0IY67</accession>
<proteinExistence type="predicted"/>
<dbReference type="AlphaFoldDB" id="A0AAE0IY67"/>
<protein>
    <submittedName>
        <fullName evidence="2">Uncharacterized protein</fullName>
    </submittedName>
</protein>
<evidence type="ECO:0000313" key="2">
    <source>
        <dbReference type="EMBL" id="KAK3333472.1"/>
    </source>
</evidence>
<evidence type="ECO:0000313" key="3">
    <source>
        <dbReference type="Proteomes" id="UP001286456"/>
    </source>
</evidence>
<reference evidence="2" key="1">
    <citation type="journal article" date="2023" name="Mol. Phylogenet. Evol.">
        <title>Genome-scale phylogeny and comparative genomics of the fungal order Sordariales.</title>
        <authorList>
            <person name="Hensen N."/>
            <person name="Bonometti L."/>
            <person name="Westerberg I."/>
            <person name="Brannstrom I.O."/>
            <person name="Guillou S."/>
            <person name="Cros-Aarteil S."/>
            <person name="Calhoun S."/>
            <person name="Haridas S."/>
            <person name="Kuo A."/>
            <person name="Mondo S."/>
            <person name="Pangilinan J."/>
            <person name="Riley R."/>
            <person name="LaButti K."/>
            <person name="Andreopoulos B."/>
            <person name="Lipzen A."/>
            <person name="Chen C."/>
            <person name="Yan M."/>
            <person name="Daum C."/>
            <person name="Ng V."/>
            <person name="Clum A."/>
            <person name="Steindorff A."/>
            <person name="Ohm R.A."/>
            <person name="Martin F."/>
            <person name="Silar P."/>
            <person name="Natvig D.O."/>
            <person name="Lalanne C."/>
            <person name="Gautier V."/>
            <person name="Ament-Velasquez S.L."/>
            <person name="Kruys A."/>
            <person name="Hutchinson M.I."/>
            <person name="Powell A.J."/>
            <person name="Barry K."/>
            <person name="Miller A.N."/>
            <person name="Grigoriev I.V."/>
            <person name="Debuchy R."/>
            <person name="Gladieux P."/>
            <person name="Hiltunen Thoren M."/>
            <person name="Johannesson H."/>
        </authorList>
    </citation>
    <scope>NUCLEOTIDE SEQUENCE</scope>
    <source>
        <strain evidence="2">SMH4131-1</strain>
    </source>
</reference>
<reference evidence="2" key="2">
    <citation type="submission" date="2023-06" db="EMBL/GenBank/DDBJ databases">
        <authorList>
            <consortium name="Lawrence Berkeley National Laboratory"/>
            <person name="Haridas S."/>
            <person name="Hensen N."/>
            <person name="Bonometti L."/>
            <person name="Westerberg I."/>
            <person name="Brannstrom I.O."/>
            <person name="Guillou S."/>
            <person name="Cros-Aarteil S."/>
            <person name="Calhoun S."/>
            <person name="Kuo A."/>
            <person name="Mondo S."/>
            <person name="Pangilinan J."/>
            <person name="Riley R."/>
            <person name="Labutti K."/>
            <person name="Andreopoulos B."/>
            <person name="Lipzen A."/>
            <person name="Chen C."/>
            <person name="Yanf M."/>
            <person name="Daum C."/>
            <person name="Ng V."/>
            <person name="Clum A."/>
            <person name="Steindorff A."/>
            <person name="Ohm R."/>
            <person name="Martin F."/>
            <person name="Silar P."/>
            <person name="Natvig D."/>
            <person name="Lalanne C."/>
            <person name="Gautier V."/>
            <person name="Ament-Velasquez S.L."/>
            <person name="Kruys A."/>
            <person name="Hutchinson M.I."/>
            <person name="Powell A.J."/>
            <person name="Barry K."/>
            <person name="Miller A.N."/>
            <person name="Grigoriev I.V."/>
            <person name="Debuchy R."/>
            <person name="Gladieux P."/>
            <person name="Thoren M.H."/>
            <person name="Johannesson H."/>
        </authorList>
    </citation>
    <scope>NUCLEOTIDE SEQUENCE</scope>
    <source>
        <strain evidence="2">SMH4131-1</strain>
    </source>
</reference>